<dbReference type="STRING" id="215637.A0A4P9ZYH3"/>
<dbReference type="EMBL" id="ML002334">
    <property type="protein sequence ID" value="RKP38743.1"/>
    <property type="molecule type" value="Genomic_DNA"/>
</dbReference>
<gene>
    <name evidence="3" type="ORF">BJ085DRAFT_2616</name>
</gene>
<dbReference type="InterPro" id="IPR036869">
    <property type="entry name" value="J_dom_sf"/>
</dbReference>
<evidence type="ECO:0000313" key="4">
    <source>
        <dbReference type="Proteomes" id="UP000268162"/>
    </source>
</evidence>
<feature type="compositionally biased region" description="Basic and acidic residues" evidence="1">
    <location>
        <begin position="62"/>
        <end position="78"/>
    </location>
</feature>
<feature type="region of interest" description="Disordered" evidence="1">
    <location>
        <begin position="62"/>
        <end position="105"/>
    </location>
</feature>
<dbReference type="Pfam" id="PF00226">
    <property type="entry name" value="DnaJ"/>
    <property type="match status" value="1"/>
</dbReference>
<dbReference type="PANTHER" id="PTHR43908">
    <property type="entry name" value="AT29763P-RELATED"/>
    <property type="match status" value="1"/>
</dbReference>
<dbReference type="Gene3D" id="1.10.287.110">
    <property type="entry name" value="DnaJ domain"/>
    <property type="match status" value="1"/>
</dbReference>
<dbReference type="AlphaFoldDB" id="A0A4P9ZYH3"/>
<dbReference type="InterPro" id="IPR001623">
    <property type="entry name" value="DnaJ_domain"/>
</dbReference>
<sequence length="196" mass="21611">FPDYYAVLGVSPTASEEDIRKAYMKEALRTHPDRSEDPKATQLFQQVADAYFVLSDRQRRKDYDRARSSRSQRSDWQRRHPAASHPFDSNSSSGSGGLAGGDGEADAESTFYSVFEDLLRPEVENPRSFWGPVGYAAGGVLGFIVANLPGAMVGAFAGGKLGTIRDRKGKAVYEVFNGLERTHKYAILQALLVQML</sequence>
<dbReference type="InterPro" id="IPR051100">
    <property type="entry name" value="DnaJ_subfamily_B/C"/>
</dbReference>
<evidence type="ECO:0000256" key="1">
    <source>
        <dbReference type="SAM" id="MobiDB-lite"/>
    </source>
</evidence>
<dbReference type="GO" id="GO:0071218">
    <property type="term" value="P:cellular response to misfolded protein"/>
    <property type="evidence" value="ECO:0007669"/>
    <property type="project" value="TreeGrafter"/>
</dbReference>
<organism evidence="3 4">
    <name type="scientific">Dimargaris cristalligena</name>
    <dbReference type="NCBI Taxonomy" id="215637"/>
    <lineage>
        <taxon>Eukaryota</taxon>
        <taxon>Fungi</taxon>
        <taxon>Fungi incertae sedis</taxon>
        <taxon>Zoopagomycota</taxon>
        <taxon>Kickxellomycotina</taxon>
        <taxon>Dimargaritomycetes</taxon>
        <taxon>Dimargaritales</taxon>
        <taxon>Dimargaritaceae</taxon>
        <taxon>Dimargaris</taxon>
    </lineage>
</organism>
<dbReference type="PROSITE" id="PS50076">
    <property type="entry name" value="DNAJ_2"/>
    <property type="match status" value="1"/>
</dbReference>
<dbReference type="SUPFAM" id="SSF46565">
    <property type="entry name" value="Chaperone J-domain"/>
    <property type="match status" value="1"/>
</dbReference>
<dbReference type="PRINTS" id="PR00625">
    <property type="entry name" value="JDOMAIN"/>
</dbReference>
<protein>
    <submittedName>
        <fullName evidence="3">DnaJ domain-containing protein</fullName>
    </submittedName>
</protein>
<proteinExistence type="predicted"/>
<dbReference type="CDD" id="cd06257">
    <property type="entry name" value="DnaJ"/>
    <property type="match status" value="1"/>
</dbReference>
<reference evidence="4" key="1">
    <citation type="journal article" date="2018" name="Nat. Microbiol.">
        <title>Leveraging single-cell genomics to expand the fungal tree of life.</title>
        <authorList>
            <person name="Ahrendt S.R."/>
            <person name="Quandt C.A."/>
            <person name="Ciobanu D."/>
            <person name="Clum A."/>
            <person name="Salamov A."/>
            <person name="Andreopoulos B."/>
            <person name="Cheng J.F."/>
            <person name="Woyke T."/>
            <person name="Pelin A."/>
            <person name="Henrissat B."/>
            <person name="Reynolds N.K."/>
            <person name="Benny G.L."/>
            <person name="Smith M.E."/>
            <person name="James T.Y."/>
            <person name="Grigoriev I.V."/>
        </authorList>
    </citation>
    <scope>NUCLEOTIDE SEQUENCE [LARGE SCALE GENOMIC DNA]</scope>
    <source>
        <strain evidence="4">RSA 468</strain>
    </source>
</reference>
<feature type="non-terminal residue" evidence="3">
    <location>
        <position position="1"/>
    </location>
</feature>
<evidence type="ECO:0000259" key="2">
    <source>
        <dbReference type="PROSITE" id="PS50076"/>
    </source>
</evidence>
<feature type="domain" description="J" evidence="2">
    <location>
        <begin position="3"/>
        <end position="67"/>
    </location>
</feature>
<name>A0A4P9ZYH3_9FUNG</name>
<dbReference type="PANTHER" id="PTHR43908:SF3">
    <property type="entry name" value="AT29763P-RELATED"/>
    <property type="match status" value="1"/>
</dbReference>
<dbReference type="Proteomes" id="UP000268162">
    <property type="component" value="Unassembled WGS sequence"/>
</dbReference>
<dbReference type="GO" id="GO:0005789">
    <property type="term" value="C:endoplasmic reticulum membrane"/>
    <property type="evidence" value="ECO:0007669"/>
    <property type="project" value="TreeGrafter"/>
</dbReference>
<dbReference type="SMART" id="SM00271">
    <property type="entry name" value="DnaJ"/>
    <property type="match status" value="1"/>
</dbReference>
<feature type="non-terminal residue" evidence="3">
    <location>
        <position position="196"/>
    </location>
</feature>
<dbReference type="GO" id="GO:0030544">
    <property type="term" value="F:Hsp70 protein binding"/>
    <property type="evidence" value="ECO:0007669"/>
    <property type="project" value="TreeGrafter"/>
</dbReference>
<evidence type="ECO:0000313" key="3">
    <source>
        <dbReference type="EMBL" id="RKP38743.1"/>
    </source>
</evidence>
<accession>A0A4P9ZYH3</accession>
<keyword evidence="4" id="KW-1185">Reference proteome</keyword>